<proteinExistence type="predicted"/>
<dbReference type="Proteomes" id="UP000569329">
    <property type="component" value="Unassembled WGS sequence"/>
</dbReference>
<protein>
    <submittedName>
        <fullName evidence="1">Uncharacterized protein</fullName>
    </submittedName>
</protein>
<gene>
    <name evidence="1" type="ORF">FHX42_004847</name>
</gene>
<sequence>MRALAKATAAWEAKTHPTFSERCVNASGFEEDRLSMPKFSRVVNSRDPVMLPMPRARACGT</sequence>
<accession>A0A839E851</accession>
<organism evidence="1 2">
    <name type="scientific">Halosaccharopolyspora lacisalsi</name>
    <dbReference type="NCBI Taxonomy" id="1000566"/>
    <lineage>
        <taxon>Bacteria</taxon>
        <taxon>Bacillati</taxon>
        <taxon>Actinomycetota</taxon>
        <taxon>Actinomycetes</taxon>
        <taxon>Pseudonocardiales</taxon>
        <taxon>Pseudonocardiaceae</taxon>
        <taxon>Halosaccharopolyspora</taxon>
    </lineage>
</organism>
<reference evidence="1 2" key="1">
    <citation type="submission" date="2020-07" db="EMBL/GenBank/DDBJ databases">
        <title>Sequencing the genomes of 1000 actinobacteria strains.</title>
        <authorList>
            <person name="Klenk H.-P."/>
        </authorList>
    </citation>
    <scope>NUCLEOTIDE SEQUENCE [LARGE SCALE GENOMIC DNA]</scope>
    <source>
        <strain evidence="1 2">DSM 45975</strain>
    </source>
</reference>
<keyword evidence="2" id="KW-1185">Reference proteome</keyword>
<name>A0A839E851_9PSEU</name>
<evidence type="ECO:0000313" key="1">
    <source>
        <dbReference type="EMBL" id="MBA8827451.1"/>
    </source>
</evidence>
<dbReference type="EMBL" id="JACGWZ010000008">
    <property type="protein sequence ID" value="MBA8827451.1"/>
    <property type="molecule type" value="Genomic_DNA"/>
</dbReference>
<evidence type="ECO:0000313" key="2">
    <source>
        <dbReference type="Proteomes" id="UP000569329"/>
    </source>
</evidence>
<comment type="caution">
    <text evidence="1">The sequence shown here is derived from an EMBL/GenBank/DDBJ whole genome shotgun (WGS) entry which is preliminary data.</text>
</comment>
<dbReference type="AlphaFoldDB" id="A0A839E851"/>